<dbReference type="Gramene" id="OGLUM11G07060.1">
    <property type="protein sequence ID" value="OGLUM11G07060.1"/>
    <property type="gene ID" value="OGLUM11G07060"/>
</dbReference>
<keyword evidence="3" id="KW-1185">Reference proteome</keyword>
<dbReference type="AlphaFoldDB" id="A0A0E0BGX4"/>
<evidence type="ECO:0000313" key="2">
    <source>
        <dbReference type="EnsemblPlants" id="OGLUM11G07060.1"/>
    </source>
</evidence>
<feature type="region of interest" description="Disordered" evidence="1">
    <location>
        <begin position="1"/>
        <end position="29"/>
    </location>
</feature>
<name>A0A0E0BGX4_9ORYZ</name>
<accession>A0A0E0BGX4</accession>
<proteinExistence type="predicted"/>
<organism evidence="2">
    <name type="scientific">Oryza glumipatula</name>
    <dbReference type="NCBI Taxonomy" id="40148"/>
    <lineage>
        <taxon>Eukaryota</taxon>
        <taxon>Viridiplantae</taxon>
        <taxon>Streptophyta</taxon>
        <taxon>Embryophyta</taxon>
        <taxon>Tracheophyta</taxon>
        <taxon>Spermatophyta</taxon>
        <taxon>Magnoliopsida</taxon>
        <taxon>Liliopsida</taxon>
        <taxon>Poales</taxon>
        <taxon>Poaceae</taxon>
        <taxon>BOP clade</taxon>
        <taxon>Oryzoideae</taxon>
        <taxon>Oryzeae</taxon>
        <taxon>Oryzinae</taxon>
        <taxon>Oryza</taxon>
    </lineage>
</organism>
<dbReference type="EnsemblPlants" id="OGLUM11G07060.1">
    <property type="protein sequence ID" value="OGLUM11G07060.1"/>
    <property type="gene ID" value="OGLUM11G07060"/>
</dbReference>
<dbReference type="HOGENOM" id="CLU_1580966_0_0_1"/>
<evidence type="ECO:0000256" key="1">
    <source>
        <dbReference type="SAM" id="MobiDB-lite"/>
    </source>
</evidence>
<reference evidence="2" key="2">
    <citation type="submission" date="2018-05" db="EMBL/GenBank/DDBJ databases">
        <title>OgluRS3 (Oryza glumaepatula Reference Sequence Version 3).</title>
        <authorList>
            <person name="Zhang J."/>
            <person name="Kudrna D."/>
            <person name="Lee S."/>
            <person name="Talag J."/>
            <person name="Welchert J."/>
            <person name="Wing R.A."/>
        </authorList>
    </citation>
    <scope>NUCLEOTIDE SEQUENCE [LARGE SCALE GENOMIC DNA]</scope>
</reference>
<sequence length="169" mass="18429">MKRDVASCNSWFQTGQHSEAHTPRTIQSTTHTHPPWFSLLLLLQRRIGLRSGVRVNGEPNLARSCSVVAAVISSQGKSTNQVIEATRSDLFNLFVERRKRRKGATALFARTQARSNRSAGGRRRHWRGSLCIVASVGLASSGGGRGLAHATALPHGRACLRVLERLAGL</sequence>
<reference evidence="2" key="1">
    <citation type="submission" date="2015-04" db="UniProtKB">
        <authorList>
            <consortium name="EnsemblPlants"/>
        </authorList>
    </citation>
    <scope>IDENTIFICATION</scope>
</reference>
<dbReference type="Proteomes" id="UP000026961">
    <property type="component" value="Chromosome 11"/>
</dbReference>
<evidence type="ECO:0000313" key="3">
    <source>
        <dbReference type="Proteomes" id="UP000026961"/>
    </source>
</evidence>
<protein>
    <submittedName>
        <fullName evidence="2">Uncharacterized protein</fullName>
    </submittedName>
</protein>
<feature type="compositionally biased region" description="Polar residues" evidence="1">
    <location>
        <begin position="7"/>
        <end position="17"/>
    </location>
</feature>